<reference evidence="2 3" key="1">
    <citation type="submission" date="2019-10" db="EMBL/GenBank/DDBJ databases">
        <authorList>
            <person name="Palmer J.M."/>
        </authorList>
    </citation>
    <scope>NUCLEOTIDE SEQUENCE [LARGE SCALE GENOMIC DNA]</scope>
    <source>
        <strain evidence="2 3">TWF696</strain>
    </source>
</reference>
<evidence type="ECO:0000256" key="1">
    <source>
        <dbReference type="SAM" id="MobiDB-lite"/>
    </source>
</evidence>
<dbReference type="PANTHER" id="PTHR28266:SF1">
    <property type="entry name" value="LARGE RIBOSOMAL SUBUNIT PROTEIN ML58"/>
    <property type="match status" value="1"/>
</dbReference>
<evidence type="ECO:0008006" key="4">
    <source>
        <dbReference type="Google" id="ProtNLM"/>
    </source>
</evidence>
<sequence>MAAASSTTMTALSSALQSLTVTLPRTRRRTTTTILTHIRHESTTRRMTKALRLHPHASFIGTASTIPSKSTHGDTPPPSRSPAAATATPTLPTIIYNPPSAAPTPAITPRLFIPPTDPRHTPPSTTAILKTAPTATPPAARPLILDAAGNPTNRKLPPSLTRPYAKTYHLSEADVKKIQRLRASNPDVWTRRKLAAKFGCSEFFVGMVAPVTEERKKAQWAKMEAVKGRWGKVRRFARGERTRRRELWGKDL</sequence>
<dbReference type="Proteomes" id="UP001375240">
    <property type="component" value="Unassembled WGS sequence"/>
</dbReference>
<dbReference type="InterPro" id="IPR024388">
    <property type="entry name" value="Ribosomal_mL58"/>
</dbReference>
<dbReference type="AlphaFoldDB" id="A0AAV9TXV2"/>
<accession>A0AAV9TXV2</accession>
<dbReference type="Pfam" id="PF12824">
    <property type="entry name" value="MRP-L20"/>
    <property type="match status" value="1"/>
</dbReference>
<gene>
    <name evidence="2" type="ORF">TWF696_003636</name>
</gene>
<dbReference type="PANTHER" id="PTHR28266">
    <property type="entry name" value="54S RIBOSOMAL PROTEIN L20, MITOCHONDRIAL"/>
    <property type="match status" value="1"/>
</dbReference>
<dbReference type="GO" id="GO:0005762">
    <property type="term" value="C:mitochondrial large ribosomal subunit"/>
    <property type="evidence" value="ECO:0007669"/>
    <property type="project" value="TreeGrafter"/>
</dbReference>
<dbReference type="GO" id="GO:0003735">
    <property type="term" value="F:structural constituent of ribosome"/>
    <property type="evidence" value="ECO:0007669"/>
    <property type="project" value="TreeGrafter"/>
</dbReference>
<dbReference type="EMBL" id="JAVHNQ010000019">
    <property type="protein sequence ID" value="KAK6329773.1"/>
    <property type="molecule type" value="Genomic_DNA"/>
</dbReference>
<keyword evidence="3" id="KW-1185">Reference proteome</keyword>
<evidence type="ECO:0000313" key="2">
    <source>
        <dbReference type="EMBL" id="KAK6329773.1"/>
    </source>
</evidence>
<comment type="caution">
    <text evidence="2">The sequence shown here is derived from an EMBL/GenBank/DDBJ whole genome shotgun (WGS) entry which is preliminary data.</text>
</comment>
<name>A0AAV9TXV2_9PEZI</name>
<feature type="compositionally biased region" description="Polar residues" evidence="1">
    <location>
        <begin position="61"/>
        <end position="70"/>
    </location>
</feature>
<proteinExistence type="predicted"/>
<feature type="region of interest" description="Disordered" evidence="1">
    <location>
        <begin position="60"/>
        <end position="86"/>
    </location>
</feature>
<evidence type="ECO:0000313" key="3">
    <source>
        <dbReference type="Proteomes" id="UP001375240"/>
    </source>
</evidence>
<protein>
    <recommendedName>
        <fullName evidence="4">Mitochondrial ribosomal protein subunit L20-domain-containing protein</fullName>
    </recommendedName>
</protein>
<organism evidence="2 3">
    <name type="scientific">Orbilia brochopaga</name>
    <dbReference type="NCBI Taxonomy" id="3140254"/>
    <lineage>
        <taxon>Eukaryota</taxon>
        <taxon>Fungi</taxon>
        <taxon>Dikarya</taxon>
        <taxon>Ascomycota</taxon>
        <taxon>Pezizomycotina</taxon>
        <taxon>Orbiliomycetes</taxon>
        <taxon>Orbiliales</taxon>
        <taxon>Orbiliaceae</taxon>
        <taxon>Orbilia</taxon>
    </lineage>
</organism>